<reference evidence="1" key="1">
    <citation type="journal article" date="2021" name="New Phytol.">
        <title>Evolutionary innovations through gain and loss of genes in the ectomycorrhizal Boletales.</title>
        <authorList>
            <person name="Wu G."/>
            <person name="Miyauchi S."/>
            <person name="Morin E."/>
            <person name="Kuo A."/>
            <person name="Drula E."/>
            <person name="Varga T."/>
            <person name="Kohler A."/>
            <person name="Feng B."/>
            <person name="Cao Y."/>
            <person name="Lipzen A."/>
            <person name="Daum C."/>
            <person name="Hundley H."/>
            <person name="Pangilinan J."/>
            <person name="Johnson J."/>
            <person name="Barry K."/>
            <person name="LaButti K."/>
            <person name="Ng V."/>
            <person name="Ahrendt S."/>
            <person name="Min B."/>
            <person name="Choi I.G."/>
            <person name="Park H."/>
            <person name="Plett J.M."/>
            <person name="Magnuson J."/>
            <person name="Spatafora J.W."/>
            <person name="Nagy L.G."/>
            <person name="Henrissat B."/>
            <person name="Grigoriev I.V."/>
            <person name="Yang Z.L."/>
            <person name="Xu J."/>
            <person name="Martin F.M."/>
        </authorList>
    </citation>
    <scope>NUCLEOTIDE SEQUENCE</scope>
    <source>
        <strain evidence="1">ATCC 28755</strain>
    </source>
</reference>
<protein>
    <submittedName>
        <fullName evidence="1">Uncharacterized protein</fullName>
    </submittedName>
</protein>
<sequence length="108" mass="12084">MVILGFMLMLLYTKALFGATSPTHTTGINSEPADRARQIVANDKVQPKFHFGPTKDPRWRCVESALTGIGSNPFIFLQRRPRVLMICLEELPARGGKSSFCTDFVKLQ</sequence>
<gene>
    <name evidence="1" type="ORF">BJ138DRAFT_111451</name>
</gene>
<evidence type="ECO:0000313" key="1">
    <source>
        <dbReference type="EMBL" id="KAH7910403.1"/>
    </source>
</evidence>
<organism evidence="1 2">
    <name type="scientific">Hygrophoropsis aurantiaca</name>
    <dbReference type="NCBI Taxonomy" id="72124"/>
    <lineage>
        <taxon>Eukaryota</taxon>
        <taxon>Fungi</taxon>
        <taxon>Dikarya</taxon>
        <taxon>Basidiomycota</taxon>
        <taxon>Agaricomycotina</taxon>
        <taxon>Agaricomycetes</taxon>
        <taxon>Agaricomycetidae</taxon>
        <taxon>Boletales</taxon>
        <taxon>Coniophorineae</taxon>
        <taxon>Hygrophoropsidaceae</taxon>
        <taxon>Hygrophoropsis</taxon>
    </lineage>
</organism>
<keyword evidence="2" id="KW-1185">Reference proteome</keyword>
<proteinExistence type="predicted"/>
<dbReference type="EMBL" id="MU267715">
    <property type="protein sequence ID" value="KAH7910403.1"/>
    <property type="molecule type" value="Genomic_DNA"/>
</dbReference>
<accession>A0ACB8ABD0</accession>
<name>A0ACB8ABD0_9AGAM</name>
<evidence type="ECO:0000313" key="2">
    <source>
        <dbReference type="Proteomes" id="UP000790377"/>
    </source>
</evidence>
<comment type="caution">
    <text evidence="1">The sequence shown here is derived from an EMBL/GenBank/DDBJ whole genome shotgun (WGS) entry which is preliminary data.</text>
</comment>
<dbReference type="Proteomes" id="UP000790377">
    <property type="component" value="Unassembled WGS sequence"/>
</dbReference>